<proteinExistence type="predicted"/>
<reference evidence="2 3" key="1">
    <citation type="journal article" date="2019" name="Int. J. Syst. Evol. Microbiol.">
        <title>The Global Catalogue of Microorganisms (GCM) 10K type strain sequencing project: providing services to taxonomists for standard genome sequencing and annotation.</title>
        <authorList>
            <consortium name="The Broad Institute Genomics Platform"/>
            <consortium name="The Broad Institute Genome Sequencing Center for Infectious Disease"/>
            <person name="Wu L."/>
            <person name="Ma J."/>
        </authorList>
    </citation>
    <scope>NUCLEOTIDE SEQUENCE [LARGE SCALE GENOMIC DNA]</scope>
    <source>
        <strain evidence="2 3">CGMCC 1.10390</strain>
    </source>
</reference>
<dbReference type="Proteomes" id="UP001597034">
    <property type="component" value="Unassembled WGS sequence"/>
</dbReference>
<evidence type="ECO:0000313" key="2">
    <source>
        <dbReference type="EMBL" id="MFD1645917.1"/>
    </source>
</evidence>
<dbReference type="SUPFAM" id="SSF52317">
    <property type="entry name" value="Class I glutamine amidotransferase-like"/>
    <property type="match status" value="1"/>
</dbReference>
<dbReference type="InterPro" id="IPR017926">
    <property type="entry name" value="GATASE"/>
</dbReference>
<dbReference type="InterPro" id="IPR029062">
    <property type="entry name" value="Class_I_gatase-like"/>
</dbReference>
<protein>
    <submittedName>
        <fullName evidence="2">Type 1 glutamine amidotransferase</fullName>
    </submittedName>
</protein>
<feature type="domain" description="Glutamine amidotransferase" evidence="1">
    <location>
        <begin position="44"/>
        <end position="183"/>
    </location>
</feature>
<dbReference type="InterPro" id="IPR044992">
    <property type="entry name" value="ChyE-like"/>
</dbReference>
<dbReference type="EMBL" id="JBHUDO010000002">
    <property type="protein sequence ID" value="MFD1645917.1"/>
    <property type="molecule type" value="Genomic_DNA"/>
</dbReference>
<dbReference type="PANTHER" id="PTHR42695:SF5">
    <property type="entry name" value="GLUTAMINE AMIDOTRANSFERASE YLR126C-RELATED"/>
    <property type="match status" value="1"/>
</dbReference>
<sequence length="215" mass="23432">MSDQTVLVVRNEVDPDAEYHEEALLAQFEAPRVVRYPDGDSPSLDGVDAVVLTGSTAGVYEADDHPWMADEMALVDELLDREIPTLAVCFGHQLVNAALGGTVEHLGTTATLVDVEFADDPLFDGVDPVVPAVHGDAVTEAGDGLDVVASAEHCHVFGTRHREAPLWTVQFHPEFTAAHRDRLVADFGWEDGGHEFDDVDATRVYENFLRLAADR</sequence>
<comment type="caution">
    <text evidence="2">The sequence shown here is derived from an EMBL/GenBank/DDBJ whole genome shotgun (WGS) entry which is preliminary data.</text>
</comment>
<dbReference type="CDD" id="cd01741">
    <property type="entry name" value="GATase1_1"/>
    <property type="match status" value="1"/>
</dbReference>
<evidence type="ECO:0000313" key="3">
    <source>
        <dbReference type="Proteomes" id="UP001597034"/>
    </source>
</evidence>
<evidence type="ECO:0000259" key="1">
    <source>
        <dbReference type="Pfam" id="PF00117"/>
    </source>
</evidence>
<accession>A0ABD6DIT1</accession>
<dbReference type="Gene3D" id="3.40.50.880">
    <property type="match status" value="1"/>
</dbReference>
<dbReference type="Pfam" id="PF00117">
    <property type="entry name" value="GATase"/>
    <property type="match status" value="1"/>
</dbReference>
<dbReference type="AlphaFoldDB" id="A0ABD6DIT1"/>
<name>A0ABD6DIT1_9EURY</name>
<gene>
    <name evidence="2" type="ORF">ACFSBL_09500</name>
</gene>
<organism evidence="2 3">
    <name type="scientific">Haloarchaeobius litoreus</name>
    <dbReference type="NCBI Taxonomy" id="755306"/>
    <lineage>
        <taxon>Archaea</taxon>
        <taxon>Methanobacteriati</taxon>
        <taxon>Methanobacteriota</taxon>
        <taxon>Stenosarchaea group</taxon>
        <taxon>Halobacteria</taxon>
        <taxon>Halobacteriales</taxon>
        <taxon>Halorubellaceae</taxon>
        <taxon>Haloarchaeobius</taxon>
    </lineage>
</organism>
<dbReference type="PROSITE" id="PS51273">
    <property type="entry name" value="GATASE_TYPE_1"/>
    <property type="match status" value="1"/>
</dbReference>
<dbReference type="RefSeq" id="WP_256398559.1">
    <property type="nucleotide sequence ID" value="NZ_JANHJR010000001.1"/>
</dbReference>
<keyword evidence="2" id="KW-0315">Glutamine amidotransferase</keyword>
<dbReference type="PANTHER" id="PTHR42695">
    <property type="entry name" value="GLUTAMINE AMIDOTRANSFERASE YLR126C-RELATED"/>
    <property type="match status" value="1"/>
</dbReference>
<keyword evidence="3" id="KW-1185">Reference proteome</keyword>